<evidence type="ECO:0000256" key="7">
    <source>
        <dbReference type="ARBA" id="ARBA00023211"/>
    </source>
</evidence>
<dbReference type="GO" id="GO:0005739">
    <property type="term" value="C:mitochondrion"/>
    <property type="evidence" value="ECO:0007669"/>
    <property type="project" value="TreeGrafter"/>
</dbReference>
<keyword evidence="7" id="KW-0464">Manganese</keyword>
<keyword evidence="6" id="KW-0460">Magnesium</keyword>
<evidence type="ECO:0008006" key="10">
    <source>
        <dbReference type="Google" id="ProtNLM"/>
    </source>
</evidence>
<dbReference type="PANTHER" id="PTHR12318">
    <property type="entry name" value="TESTOSTERONE-REGULATED PROTEIN RP2"/>
    <property type="match status" value="1"/>
</dbReference>
<evidence type="ECO:0000313" key="8">
    <source>
        <dbReference type="EnsemblMetazoa" id="GBRI032377-PA"/>
    </source>
</evidence>
<keyword evidence="4" id="KW-0479">Metal-binding</keyword>
<comment type="similarity">
    <text evidence="3">Belongs to the Nudix hydrolase family.</text>
</comment>
<reference evidence="8" key="2">
    <citation type="submission" date="2020-05" db="UniProtKB">
        <authorList>
            <consortium name="EnsemblMetazoa"/>
        </authorList>
    </citation>
    <scope>IDENTIFICATION</scope>
    <source>
        <strain evidence="8">IAEA</strain>
    </source>
</reference>
<dbReference type="STRING" id="37001.A0A1A9WUB0"/>
<dbReference type="Proteomes" id="UP000091820">
    <property type="component" value="Unassembled WGS sequence"/>
</dbReference>
<sequence>MAKEISESLFPVRRDSASLIICVKTAEKMLGFNYKLLMLKRSDHTAFIKDQTVFPGGLYDHSDGAIEWLKYFQEFGVTEKMLEKLLGAASYDKIFKATNTLSRELSFRINALRETFEEVGVFFCRNRKQLLTKNRGAFYKDTCDYDQSYWQAVVHNDPQQFLRMCRELKVVPDFWSLHRWSCWASPAVLSRGYETVFFITFLQEVPVLLPEKSEVKECLWLSPTQCLQMHRKRELYLSSPQFYETTRLMCEGSFDKLRKCAQERCKGGDAFYLPILYLCDDGIVSVLPGCTYSLYVFVLILRYTAIFILLLGDDFYIGNARTSTDLRPTNSTIVQFRLKCKRIHRIENVGSPDMAVRLNFKLDDRLISNEDELANKAKL</sequence>
<comment type="cofactor">
    <cofactor evidence="2">
        <name>Mg(2+)</name>
        <dbReference type="ChEBI" id="CHEBI:18420"/>
    </cofactor>
</comment>
<dbReference type="SUPFAM" id="SSF55811">
    <property type="entry name" value="Nudix"/>
    <property type="match status" value="1"/>
</dbReference>
<accession>A0A1A9WUB0</accession>
<dbReference type="GO" id="GO:0046872">
    <property type="term" value="F:metal ion binding"/>
    <property type="evidence" value="ECO:0007669"/>
    <property type="project" value="UniProtKB-KW"/>
</dbReference>
<protein>
    <recommendedName>
        <fullName evidence="10">Nudix hydrolase domain-containing protein</fullName>
    </recommendedName>
</protein>
<evidence type="ECO:0000256" key="3">
    <source>
        <dbReference type="ARBA" id="ARBA00005582"/>
    </source>
</evidence>
<dbReference type="InterPro" id="IPR039121">
    <property type="entry name" value="NUDT19"/>
</dbReference>
<reference evidence="9" key="1">
    <citation type="submission" date="2014-03" db="EMBL/GenBank/DDBJ databases">
        <authorList>
            <person name="Aksoy S."/>
            <person name="Warren W."/>
            <person name="Wilson R.K."/>
        </authorList>
    </citation>
    <scope>NUCLEOTIDE SEQUENCE [LARGE SCALE GENOMIC DNA]</scope>
    <source>
        <strain evidence="9">IAEA</strain>
    </source>
</reference>
<evidence type="ECO:0000256" key="5">
    <source>
        <dbReference type="ARBA" id="ARBA00022801"/>
    </source>
</evidence>
<evidence type="ECO:0000256" key="1">
    <source>
        <dbReference type="ARBA" id="ARBA00001936"/>
    </source>
</evidence>
<dbReference type="VEuPathDB" id="VectorBase:GBRI032377"/>
<evidence type="ECO:0000256" key="6">
    <source>
        <dbReference type="ARBA" id="ARBA00022842"/>
    </source>
</evidence>
<dbReference type="InterPro" id="IPR015797">
    <property type="entry name" value="NUDIX_hydrolase-like_dom_sf"/>
</dbReference>
<dbReference type="GO" id="GO:0016818">
    <property type="term" value="F:hydrolase activity, acting on acid anhydrides, in phosphorus-containing anhydrides"/>
    <property type="evidence" value="ECO:0007669"/>
    <property type="project" value="InterPro"/>
</dbReference>
<dbReference type="Gene3D" id="3.90.79.10">
    <property type="entry name" value="Nucleoside Triphosphate Pyrophosphohydrolase"/>
    <property type="match status" value="1"/>
</dbReference>
<keyword evidence="9" id="KW-1185">Reference proteome</keyword>
<dbReference type="EnsemblMetazoa" id="GBRI032377-RA">
    <property type="protein sequence ID" value="GBRI032377-PA"/>
    <property type="gene ID" value="GBRI032377"/>
</dbReference>
<evidence type="ECO:0000256" key="2">
    <source>
        <dbReference type="ARBA" id="ARBA00001946"/>
    </source>
</evidence>
<keyword evidence="5" id="KW-0378">Hydrolase</keyword>
<organism evidence="8 9">
    <name type="scientific">Glossina brevipalpis</name>
    <dbReference type="NCBI Taxonomy" id="37001"/>
    <lineage>
        <taxon>Eukaryota</taxon>
        <taxon>Metazoa</taxon>
        <taxon>Ecdysozoa</taxon>
        <taxon>Arthropoda</taxon>
        <taxon>Hexapoda</taxon>
        <taxon>Insecta</taxon>
        <taxon>Pterygota</taxon>
        <taxon>Neoptera</taxon>
        <taxon>Endopterygota</taxon>
        <taxon>Diptera</taxon>
        <taxon>Brachycera</taxon>
        <taxon>Muscomorpha</taxon>
        <taxon>Hippoboscoidea</taxon>
        <taxon>Glossinidae</taxon>
        <taxon>Glossina</taxon>
    </lineage>
</organism>
<dbReference type="PANTHER" id="PTHR12318:SF0">
    <property type="entry name" value="ACYL-COENZYME A DIPHOSPHATASE NUDT19"/>
    <property type="match status" value="1"/>
</dbReference>
<proteinExistence type="inferred from homology"/>
<evidence type="ECO:0000313" key="9">
    <source>
        <dbReference type="Proteomes" id="UP000091820"/>
    </source>
</evidence>
<comment type="cofactor">
    <cofactor evidence="1">
        <name>Mn(2+)</name>
        <dbReference type="ChEBI" id="CHEBI:29035"/>
    </cofactor>
</comment>
<name>A0A1A9WUB0_9MUSC</name>
<dbReference type="AlphaFoldDB" id="A0A1A9WUB0"/>
<evidence type="ECO:0000256" key="4">
    <source>
        <dbReference type="ARBA" id="ARBA00022723"/>
    </source>
</evidence>